<sequence>MKTPGFIFRAATLSGIAALLFLAGCASHAPAPVVERGVPSKPAAASKDFYTVKKGDTLYSIALDNGQDYKDVAAWNNLENPNRILVGQQLRVTPPDGGAAGTAVAKPIGGGVVESRSLDGGPVPAAASDTLKREPKAGKEAYSDQAWAKAQNQNNAQGAAAKPAEPVRSEAPAAAAAPAAADVTWAWPAGGKSIAGFNEATNKGVDIAGKLGEPVLAAADGKVVYSGSGLRGYGKLVIIKHDATFLSAYAHNNNILVKEGQSVTRGQKIAEMGNSDTDQVKLHFEIRRQGKPVDPTQYLPKR</sequence>
<dbReference type="Gene3D" id="3.10.350.10">
    <property type="entry name" value="LysM domain"/>
    <property type="match status" value="1"/>
</dbReference>
<dbReference type="CDD" id="cd00118">
    <property type="entry name" value="LysM"/>
    <property type="match status" value="1"/>
</dbReference>
<dbReference type="Pfam" id="PF01476">
    <property type="entry name" value="LysM"/>
    <property type="match status" value="1"/>
</dbReference>
<dbReference type="PROSITE" id="PS51257">
    <property type="entry name" value="PROKAR_LIPOPROTEIN"/>
    <property type="match status" value="1"/>
</dbReference>
<dbReference type="PANTHER" id="PTHR21666:SF263">
    <property type="entry name" value="MUREIN HYDROLASE ACTIVATOR NLPD"/>
    <property type="match status" value="1"/>
</dbReference>
<dbReference type="GO" id="GO:0009279">
    <property type="term" value="C:cell outer membrane"/>
    <property type="evidence" value="ECO:0007669"/>
    <property type="project" value="TreeGrafter"/>
</dbReference>
<dbReference type="InterPro" id="IPR018392">
    <property type="entry name" value="LysM"/>
</dbReference>
<dbReference type="GO" id="GO:0004222">
    <property type="term" value="F:metalloendopeptidase activity"/>
    <property type="evidence" value="ECO:0007669"/>
    <property type="project" value="TreeGrafter"/>
</dbReference>
<dbReference type="Proteomes" id="UP000005633">
    <property type="component" value="Chromosome"/>
</dbReference>
<dbReference type="PROSITE" id="PS51782">
    <property type="entry name" value="LYSM"/>
    <property type="match status" value="1"/>
</dbReference>
<dbReference type="Pfam" id="PF01551">
    <property type="entry name" value="Peptidase_M23"/>
    <property type="match status" value="1"/>
</dbReference>
<dbReference type="InterPro" id="IPR016047">
    <property type="entry name" value="M23ase_b-sheet_dom"/>
</dbReference>
<accession>G8QHY8</accession>
<evidence type="ECO:0000313" key="5">
    <source>
        <dbReference type="EMBL" id="AEV26342.1"/>
    </source>
</evidence>
<comment type="similarity">
    <text evidence="1">Belongs to the E.coli NlpD/Haemophilus LppB family.</text>
</comment>
<dbReference type="eggNOG" id="COG4942">
    <property type="taxonomic scope" value="Bacteria"/>
</dbReference>
<dbReference type="GO" id="GO:0032153">
    <property type="term" value="C:cell division site"/>
    <property type="evidence" value="ECO:0007669"/>
    <property type="project" value="TreeGrafter"/>
</dbReference>
<dbReference type="OrthoDB" id="9795421at2"/>
<dbReference type="SMART" id="SM00257">
    <property type="entry name" value="LysM"/>
    <property type="match status" value="1"/>
</dbReference>
<dbReference type="Gene3D" id="2.70.70.10">
    <property type="entry name" value="Glucose Permease (Domain IIA)"/>
    <property type="match status" value="1"/>
</dbReference>
<dbReference type="eggNOG" id="COG1388">
    <property type="taxonomic scope" value="Bacteria"/>
</dbReference>
<dbReference type="InterPro" id="IPR011055">
    <property type="entry name" value="Dup_hybrid_motif"/>
</dbReference>
<dbReference type="SUPFAM" id="SSF51261">
    <property type="entry name" value="Duplicated hybrid motif"/>
    <property type="match status" value="1"/>
</dbReference>
<dbReference type="KEGG" id="dsu:Dsui_1970"/>
<keyword evidence="3" id="KW-0732">Signal</keyword>
<dbReference type="HOGENOM" id="CLU_029425_0_2_4"/>
<reference evidence="5 6" key="1">
    <citation type="journal article" date="2012" name="J. Bacteriol.">
        <title>Complete genome sequence of the anaerobic perchlorate-reducing bacterium Azospira suillum strain PS.</title>
        <authorList>
            <person name="Byrne-Bailey K.G."/>
            <person name="Coates J.D."/>
        </authorList>
    </citation>
    <scope>NUCLEOTIDE SEQUENCE [LARGE SCALE GENOMIC DNA]</scope>
    <source>
        <strain evidence="6">ATCC BAA-33 / DSM 13638 / PS</strain>
    </source>
</reference>
<feature type="compositionally biased region" description="Low complexity" evidence="2">
    <location>
        <begin position="145"/>
        <end position="166"/>
    </location>
</feature>
<name>G8QHY8_AZOOP</name>
<evidence type="ECO:0000256" key="1">
    <source>
        <dbReference type="ARBA" id="ARBA00038420"/>
    </source>
</evidence>
<dbReference type="EMBL" id="CP003153">
    <property type="protein sequence ID" value="AEV26342.1"/>
    <property type="molecule type" value="Genomic_DNA"/>
</dbReference>
<feature type="compositionally biased region" description="Basic and acidic residues" evidence="2">
    <location>
        <begin position="130"/>
        <end position="142"/>
    </location>
</feature>
<proteinExistence type="inferred from homology"/>
<evidence type="ECO:0000256" key="3">
    <source>
        <dbReference type="SAM" id="SignalP"/>
    </source>
</evidence>
<feature type="domain" description="LysM" evidence="4">
    <location>
        <begin position="48"/>
        <end position="92"/>
    </location>
</feature>
<feature type="chain" id="PRO_5003514747" evidence="3">
    <location>
        <begin position="32"/>
        <end position="302"/>
    </location>
</feature>
<organism evidence="5 6">
    <name type="scientific">Azospira oryzae (strain ATCC BAA-33 / DSM 13638 / PS)</name>
    <name type="common">Dechlorosoma suillum</name>
    <dbReference type="NCBI Taxonomy" id="640081"/>
    <lineage>
        <taxon>Bacteria</taxon>
        <taxon>Pseudomonadati</taxon>
        <taxon>Pseudomonadota</taxon>
        <taxon>Betaproteobacteria</taxon>
        <taxon>Rhodocyclales</taxon>
        <taxon>Rhodocyclaceae</taxon>
        <taxon>Azospira</taxon>
    </lineage>
</organism>
<dbReference type="InterPro" id="IPR036779">
    <property type="entry name" value="LysM_dom_sf"/>
</dbReference>
<gene>
    <name evidence="5" type="ordered locus">Dsui_1970</name>
</gene>
<dbReference type="PANTHER" id="PTHR21666">
    <property type="entry name" value="PEPTIDASE-RELATED"/>
    <property type="match status" value="1"/>
</dbReference>
<evidence type="ECO:0000256" key="2">
    <source>
        <dbReference type="SAM" id="MobiDB-lite"/>
    </source>
</evidence>
<feature type="region of interest" description="Disordered" evidence="2">
    <location>
        <begin position="115"/>
        <end position="166"/>
    </location>
</feature>
<dbReference type="STRING" id="640081.Dsui_1970"/>
<dbReference type="AlphaFoldDB" id="G8QHY8"/>
<dbReference type="CDD" id="cd12797">
    <property type="entry name" value="M23_peptidase"/>
    <property type="match status" value="1"/>
</dbReference>
<feature type="signal peptide" evidence="3">
    <location>
        <begin position="1"/>
        <end position="31"/>
    </location>
</feature>
<dbReference type="InterPro" id="IPR050570">
    <property type="entry name" value="Cell_wall_metabolism_enzyme"/>
</dbReference>
<dbReference type="RefSeq" id="WP_014237040.1">
    <property type="nucleotide sequence ID" value="NC_016616.1"/>
</dbReference>
<evidence type="ECO:0000313" key="6">
    <source>
        <dbReference type="Proteomes" id="UP000005633"/>
    </source>
</evidence>
<evidence type="ECO:0000259" key="4">
    <source>
        <dbReference type="PROSITE" id="PS51782"/>
    </source>
</evidence>
<protein>
    <submittedName>
        <fullName evidence="5">Metalloendopeptidase-like membrane protein</fullName>
    </submittedName>
</protein>